<feature type="region of interest" description="Disordered" evidence="1">
    <location>
        <begin position="1"/>
        <end position="24"/>
    </location>
</feature>
<accession>A0A0B6Z9D4</accession>
<reference evidence="2" key="1">
    <citation type="submission" date="2014-12" db="EMBL/GenBank/DDBJ databases">
        <title>Insight into the proteome of Arion vulgaris.</title>
        <authorList>
            <person name="Aradska J."/>
            <person name="Bulat T."/>
            <person name="Smidak R."/>
            <person name="Sarate P."/>
            <person name="Gangsoo J."/>
            <person name="Sialana F."/>
            <person name="Bilban M."/>
            <person name="Lubec G."/>
        </authorList>
    </citation>
    <scope>NUCLEOTIDE SEQUENCE</scope>
    <source>
        <tissue evidence="2">Skin</tissue>
    </source>
</reference>
<feature type="compositionally biased region" description="Polar residues" evidence="1">
    <location>
        <begin position="1"/>
        <end position="15"/>
    </location>
</feature>
<dbReference type="AlphaFoldDB" id="A0A0B6Z9D4"/>
<sequence length="153" mass="16993">SMTAQNTDSRNSTTAVHVKDKKRKHSVVHQPSLPILSRTSSYSVLQEDNDFSHEELSGIHNPGFLVVKVDHAEDDQKTEVNSRPRKGGHLSVAKDDTISVLSESLHRNRMHNESAAAIAVMRSSQTSFPDDTEALVDFENIGSEVIFNERTVL</sequence>
<feature type="region of interest" description="Disordered" evidence="1">
    <location>
        <begin position="75"/>
        <end position="94"/>
    </location>
</feature>
<protein>
    <submittedName>
        <fullName evidence="2">Uncharacterized protein</fullName>
    </submittedName>
</protein>
<feature type="non-terminal residue" evidence="2">
    <location>
        <position position="1"/>
    </location>
</feature>
<dbReference type="EMBL" id="HACG01017480">
    <property type="protein sequence ID" value="CEK64345.1"/>
    <property type="molecule type" value="Transcribed_RNA"/>
</dbReference>
<gene>
    <name evidence="2" type="primary">ORF51455</name>
</gene>
<name>A0A0B6Z9D4_9EUPU</name>
<evidence type="ECO:0000256" key="1">
    <source>
        <dbReference type="SAM" id="MobiDB-lite"/>
    </source>
</evidence>
<organism evidence="2">
    <name type="scientific">Arion vulgaris</name>
    <dbReference type="NCBI Taxonomy" id="1028688"/>
    <lineage>
        <taxon>Eukaryota</taxon>
        <taxon>Metazoa</taxon>
        <taxon>Spiralia</taxon>
        <taxon>Lophotrochozoa</taxon>
        <taxon>Mollusca</taxon>
        <taxon>Gastropoda</taxon>
        <taxon>Heterobranchia</taxon>
        <taxon>Euthyneura</taxon>
        <taxon>Panpulmonata</taxon>
        <taxon>Eupulmonata</taxon>
        <taxon>Stylommatophora</taxon>
        <taxon>Helicina</taxon>
        <taxon>Arionoidea</taxon>
        <taxon>Arionidae</taxon>
        <taxon>Arion</taxon>
    </lineage>
</organism>
<evidence type="ECO:0000313" key="2">
    <source>
        <dbReference type="EMBL" id="CEK64345.1"/>
    </source>
</evidence>
<proteinExistence type="predicted"/>